<dbReference type="SUPFAM" id="SSF56091">
    <property type="entry name" value="DNA ligase/mRNA capping enzyme, catalytic domain"/>
    <property type="match status" value="1"/>
</dbReference>
<dbReference type="GO" id="GO:0006281">
    <property type="term" value="P:DNA repair"/>
    <property type="evidence" value="ECO:0007669"/>
    <property type="project" value="UniProtKB-KW"/>
</dbReference>
<dbReference type="InterPro" id="IPR013839">
    <property type="entry name" value="DNAligase_adenylation"/>
</dbReference>
<evidence type="ECO:0000313" key="5">
    <source>
        <dbReference type="Proteomes" id="UP000315454"/>
    </source>
</evidence>
<protein>
    <submittedName>
        <fullName evidence="4">NAD-dependent DNA ligase LigA</fullName>
    </submittedName>
</protein>
<dbReference type="SMART" id="SM00532">
    <property type="entry name" value="LIGANc"/>
    <property type="match status" value="1"/>
</dbReference>
<evidence type="ECO:0000313" key="4">
    <source>
        <dbReference type="EMBL" id="TGH28166.1"/>
    </source>
</evidence>
<proteinExistence type="predicted"/>
<dbReference type="CDD" id="cd00114">
    <property type="entry name" value="LIGANc"/>
    <property type="match status" value="1"/>
</dbReference>
<dbReference type="Gene3D" id="1.10.287.610">
    <property type="entry name" value="Helix hairpin bin"/>
    <property type="match status" value="1"/>
</dbReference>
<evidence type="ECO:0000256" key="1">
    <source>
        <dbReference type="ARBA" id="ARBA00022763"/>
    </source>
</evidence>
<gene>
    <name evidence="4" type="ORF">ERJ68_00160</name>
</gene>
<dbReference type="PROSITE" id="PS01055">
    <property type="entry name" value="DNA_LIGASE_N1"/>
    <property type="match status" value="1"/>
</dbReference>
<comment type="caution">
    <text evidence="4">The sequence shown here is derived from an EMBL/GenBank/DDBJ whole genome shotgun (WGS) entry which is preliminary data.</text>
</comment>
<dbReference type="Gene3D" id="3.30.470.30">
    <property type="entry name" value="DNA ligase/mRNA capping enzyme"/>
    <property type="match status" value="1"/>
</dbReference>
<feature type="non-terminal residue" evidence="4">
    <location>
        <position position="1"/>
    </location>
</feature>
<keyword evidence="4" id="KW-0436">Ligase</keyword>
<dbReference type="Proteomes" id="UP000315454">
    <property type="component" value="Unassembled WGS sequence"/>
</dbReference>
<reference evidence="4 5" key="1">
    <citation type="journal article" date="2019" name="mSystems">
        <title>Life at home and on the roam: Genomic adaptions reflect the dual lifestyle of an intracellular, facultative symbiont.</title>
        <authorList>
            <person name="Burgsdorf I."/>
        </authorList>
    </citation>
    <scope>NUCLEOTIDE SEQUENCE [LARGE SCALE GENOMIC DNA]</scope>
    <source>
        <strain evidence="4">277cI</strain>
    </source>
</reference>
<dbReference type="AlphaFoldDB" id="A0A524RVZ5"/>
<name>A0A524RVZ5_9CHRO</name>
<evidence type="ECO:0000259" key="3">
    <source>
        <dbReference type="SMART" id="SM00532"/>
    </source>
</evidence>
<organism evidence="4 5">
    <name type="scientific">Aphanocapsa feldmannii 277cI</name>
    <dbReference type="NCBI Taxonomy" id="2507554"/>
    <lineage>
        <taxon>Bacteria</taxon>
        <taxon>Bacillati</taxon>
        <taxon>Cyanobacteriota</taxon>
        <taxon>Cyanophyceae</taxon>
        <taxon>Oscillatoriophycideae</taxon>
        <taxon>Chroococcales</taxon>
        <taxon>Microcystaceae</taxon>
        <taxon>Aphanocapsa</taxon>
    </lineage>
</organism>
<dbReference type="InterPro" id="IPR013840">
    <property type="entry name" value="DNAligase_N"/>
</dbReference>
<sequence>SLGDVAYDRLYQELIQLETAHPDLVTIDSPGRVVGGGAMVARSSKVKHFMPMLSLDAVHDRDELRSWHQLLSRRLELPSQQQLDLVCEEKIDGVAVALSYEHGVLVRAATRGDGRWGEEITANVRMIKSIPLRLKLEQPLEQPPVWCEIHGEAFIPDDSFAAINQEREQQGEARFASPRNACAGTLRQLDPRIVARRQLEFFAHSLHLSEPTVGPGSQWEMLSWLQSVGFWVSPNRRFCTDLADVESFFRRWERDRRLLPYATDGVMVKLDDLRLQRKLWAGRKSPVWATVVRDLSPAKQEGAS</sequence>
<dbReference type="Pfam" id="PF01653">
    <property type="entry name" value="DNA_ligase_aden"/>
    <property type="match status" value="1"/>
</dbReference>
<evidence type="ECO:0000256" key="2">
    <source>
        <dbReference type="ARBA" id="ARBA00023204"/>
    </source>
</evidence>
<dbReference type="GO" id="GO:0003911">
    <property type="term" value="F:DNA ligase (NAD+) activity"/>
    <property type="evidence" value="ECO:0007669"/>
    <property type="project" value="InterPro"/>
</dbReference>
<feature type="domain" description="NAD-dependent DNA ligase N-terminal" evidence="3">
    <location>
        <begin position="1"/>
        <end position="303"/>
    </location>
</feature>
<keyword evidence="1" id="KW-0227">DNA damage</keyword>
<accession>A0A524RVZ5</accession>
<keyword evidence="2" id="KW-0234">DNA repair</keyword>
<dbReference type="InterPro" id="IPR018239">
    <property type="entry name" value="DNA_ligase_AS"/>
</dbReference>
<dbReference type="EMBL" id="SRMN01000001">
    <property type="protein sequence ID" value="TGH28166.1"/>
    <property type="molecule type" value="Genomic_DNA"/>
</dbReference>